<dbReference type="InterPro" id="IPR029034">
    <property type="entry name" value="Cystine-knot_cytokine"/>
</dbReference>
<name>A0A4V2H8Y7_9ARAC</name>
<keyword evidence="1" id="KW-0339">Growth factor</keyword>
<dbReference type="PANTHER" id="PTHR21719:SF1">
    <property type="entry name" value="FI06402P-RELATED"/>
    <property type="match status" value="1"/>
</dbReference>
<dbReference type="PANTHER" id="PTHR21719">
    <property type="entry name" value="FI06402P-RELATED"/>
    <property type="match status" value="1"/>
</dbReference>
<protein>
    <submittedName>
        <fullName evidence="4">U19-Liphistoxin-Lsp1a_1</fullName>
    </submittedName>
</protein>
<dbReference type="EMBL" id="HAHK01000142">
    <property type="protein sequence ID" value="SNX33909.1"/>
    <property type="molecule type" value="Transcribed_RNA"/>
</dbReference>
<dbReference type="GO" id="GO:0035099">
    <property type="term" value="P:hemocyte migration"/>
    <property type="evidence" value="ECO:0007669"/>
    <property type="project" value="TreeGrafter"/>
</dbReference>
<comment type="similarity">
    <text evidence="1">Belongs to the PDGF/VEGF growth factor family.</text>
</comment>
<reference evidence="4" key="2">
    <citation type="submission" date="2019-05" db="EMBL/GenBank/DDBJ databases">
        <title>Unravelling the molecular evolution of spider venoms.</title>
        <authorList>
            <person name="Pineda S."/>
        </authorList>
    </citation>
    <scope>NUCLEOTIDE SEQUENCE</scope>
</reference>
<evidence type="ECO:0000256" key="1">
    <source>
        <dbReference type="RuleBase" id="RU003818"/>
    </source>
</evidence>
<organism evidence="4">
    <name type="scientific">Liphistius sp. SGP-2016</name>
    <dbReference type="NCBI Taxonomy" id="1905180"/>
    <lineage>
        <taxon>Eukaryota</taxon>
        <taxon>Metazoa</taxon>
        <taxon>Ecdysozoa</taxon>
        <taxon>Arthropoda</taxon>
        <taxon>Chelicerata</taxon>
        <taxon>Arachnida</taxon>
        <taxon>Araneae</taxon>
        <taxon>Mesothelae</taxon>
        <taxon>Liphistiidae</taxon>
        <taxon>Liphistius</taxon>
    </lineage>
</organism>
<dbReference type="SUPFAM" id="SSF57501">
    <property type="entry name" value="Cystine-knot cytokines"/>
    <property type="match status" value="1"/>
</dbReference>
<dbReference type="GO" id="GO:0008083">
    <property type="term" value="F:growth factor activity"/>
    <property type="evidence" value="ECO:0007669"/>
    <property type="project" value="UniProtKB-KW"/>
</dbReference>
<dbReference type="PROSITE" id="PS51257">
    <property type="entry name" value="PROKAR_LIPOPROTEIN"/>
    <property type="match status" value="1"/>
</dbReference>
<feature type="domain" description="Platelet-derived growth factor (PDGF) family profile" evidence="3">
    <location>
        <begin position="71"/>
        <end position="136"/>
    </location>
</feature>
<feature type="chain" id="PRO_5033453866" evidence="2">
    <location>
        <begin position="24"/>
        <end position="139"/>
    </location>
</feature>
<proteinExistence type="inferred from homology"/>
<dbReference type="GO" id="GO:0016020">
    <property type="term" value="C:membrane"/>
    <property type="evidence" value="ECO:0007669"/>
    <property type="project" value="InterPro"/>
</dbReference>
<feature type="signal peptide" evidence="2">
    <location>
        <begin position="1"/>
        <end position="23"/>
    </location>
</feature>
<dbReference type="EMBL" id="HAHK01000076">
    <property type="protein sequence ID" value="SNX33400.1"/>
    <property type="molecule type" value="Transcribed_RNA"/>
</dbReference>
<dbReference type="InterPro" id="IPR000072">
    <property type="entry name" value="PDGF/VEGF_dom"/>
</dbReference>
<evidence type="ECO:0000313" key="4">
    <source>
        <dbReference type="EMBL" id="SNX33909.1"/>
    </source>
</evidence>
<dbReference type="AlphaFoldDB" id="A0A4V2H8Y7"/>
<dbReference type="SMART" id="SM00141">
    <property type="entry name" value="PDGF"/>
    <property type="match status" value="1"/>
</dbReference>
<dbReference type="Gene3D" id="2.10.90.10">
    <property type="entry name" value="Cystine-knot cytokines"/>
    <property type="match status" value="1"/>
</dbReference>
<dbReference type="Pfam" id="PF00341">
    <property type="entry name" value="PDGF"/>
    <property type="match status" value="1"/>
</dbReference>
<evidence type="ECO:0000256" key="2">
    <source>
        <dbReference type="SAM" id="SignalP"/>
    </source>
</evidence>
<evidence type="ECO:0000259" key="3">
    <source>
        <dbReference type="PROSITE" id="PS50278"/>
    </source>
</evidence>
<accession>A0A4V2H8Y7</accession>
<dbReference type="PROSITE" id="PS50278">
    <property type="entry name" value="PDGF_2"/>
    <property type="match status" value="1"/>
</dbReference>
<keyword evidence="2" id="KW-0732">Signal</keyword>
<reference evidence="4" key="1">
    <citation type="submission" date="2017-05" db="EMBL/GenBank/DDBJ databases">
        <authorList>
            <person name="QRISCLOUD D."/>
        </authorList>
    </citation>
    <scope>NUCLEOTIDE SEQUENCE</scope>
</reference>
<sequence length="139" mass="15636">MSFVKFHLIAMCGLVACLSTCWAACITSVETDNQQNSSMKFEDLIEEVGKYNCSTPVPKLIYLKRGASEKYHPPCVVLHRCSNDTGCCWKNSKICDKIKSENVTLPIQVINSTKQRTDITMTFENHTSCGCMDKPFQNL</sequence>